<dbReference type="AlphaFoldDB" id="A0A4R1KW21"/>
<gene>
    <name evidence="1" type="ORF">DFQ05_0923</name>
</gene>
<keyword evidence="2" id="KW-1185">Reference proteome</keyword>
<dbReference type="OrthoDB" id="1116641at2"/>
<dbReference type="EMBL" id="SMGI01000001">
    <property type="protein sequence ID" value="TCK69402.1"/>
    <property type="molecule type" value="Genomic_DNA"/>
</dbReference>
<name>A0A4R1KW21_9FLAO</name>
<accession>A0A4R1KW21</accession>
<organism evidence="1 2">
    <name type="scientific">Winogradskyella wandonensis</name>
    <dbReference type="NCBI Taxonomy" id="1442586"/>
    <lineage>
        <taxon>Bacteria</taxon>
        <taxon>Pseudomonadati</taxon>
        <taxon>Bacteroidota</taxon>
        <taxon>Flavobacteriia</taxon>
        <taxon>Flavobacteriales</taxon>
        <taxon>Flavobacteriaceae</taxon>
        <taxon>Winogradskyella</taxon>
    </lineage>
</organism>
<dbReference type="RefSeq" id="WP_132704004.1">
    <property type="nucleotide sequence ID" value="NZ_SMGI01000001.1"/>
</dbReference>
<reference evidence="1 2" key="1">
    <citation type="journal article" date="2015" name="Stand. Genomic Sci.">
        <title>Genomic Encyclopedia of Bacterial and Archaeal Type Strains, Phase III: the genomes of soil and plant-associated and newly described type strains.</title>
        <authorList>
            <person name="Whitman W.B."/>
            <person name="Woyke T."/>
            <person name="Klenk H.P."/>
            <person name="Zhou Y."/>
            <person name="Lilburn T.G."/>
            <person name="Beck B.J."/>
            <person name="De Vos P."/>
            <person name="Vandamme P."/>
            <person name="Eisen J.A."/>
            <person name="Garrity G."/>
            <person name="Hugenholtz P."/>
            <person name="Kyrpides N.C."/>
        </authorList>
    </citation>
    <scope>NUCLEOTIDE SEQUENCE [LARGE SCALE GENOMIC DNA]</scope>
    <source>
        <strain evidence="1 2">CECT 8445</strain>
    </source>
</reference>
<evidence type="ECO:0000313" key="2">
    <source>
        <dbReference type="Proteomes" id="UP000295714"/>
    </source>
</evidence>
<sequence>MKNIKYMVLVIVLAICYNCKEKKASKTISEFKELTEENRLMLIDSLTKMVEYDQSFRRMIALGTKDSAILKKDNEMREKPVEEYMAYRKTIISTISEAQKDSLWKLQHELDLKNHKAFVKLVEEYGYPSKQRLKIKTDIGFEILLHPPKEIKPKIYLKKMEKLLMPEVKSKRLEPILYAQLVDNIRQKVLKQPQLYGTNKSFNIKTMSEGLPIIEDIRETNKARKEIGLPELNAGEYEVY</sequence>
<evidence type="ECO:0000313" key="1">
    <source>
        <dbReference type="EMBL" id="TCK69402.1"/>
    </source>
</evidence>
<protein>
    <submittedName>
        <fullName evidence="1">Uncharacterized protein</fullName>
    </submittedName>
</protein>
<comment type="caution">
    <text evidence="1">The sequence shown here is derived from an EMBL/GenBank/DDBJ whole genome shotgun (WGS) entry which is preliminary data.</text>
</comment>
<dbReference type="Proteomes" id="UP000295714">
    <property type="component" value="Unassembled WGS sequence"/>
</dbReference>
<proteinExistence type="predicted"/>